<evidence type="ECO:0000313" key="5">
    <source>
        <dbReference type="Proteomes" id="UP000332933"/>
    </source>
</evidence>
<reference evidence="3" key="2">
    <citation type="submission" date="2019-06" db="EMBL/GenBank/DDBJ databases">
        <title>Genomics analysis of Aphanomyces spp. identifies a new class of oomycete effector associated with host adaptation.</title>
        <authorList>
            <person name="Gaulin E."/>
        </authorList>
    </citation>
    <scope>NUCLEOTIDE SEQUENCE</scope>
    <source>
        <strain evidence="3">CBS 578.67</strain>
    </source>
</reference>
<feature type="chain" id="PRO_5036116570" evidence="2">
    <location>
        <begin position="28"/>
        <end position="203"/>
    </location>
</feature>
<dbReference type="EMBL" id="VJMH01007244">
    <property type="protein sequence ID" value="KAF0684802.1"/>
    <property type="molecule type" value="Genomic_DNA"/>
</dbReference>
<keyword evidence="1" id="KW-1133">Transmembrane helix</keyword>
<dbReference type="EMBL" id="CAADRA010007270">
    <property type="protein sequence ID" value="VFT99892.1"/>
    <property type="molecule type" value="Genomic_DNA"/>
</dbReference>
<keyword evidence="1" id="KW-0472">Membrane</keyword>
<feature type="transmembrane region" description="Helical" evidence="1">
    <location>
        <begin position="37"/>
        <end position="61"/>
    </location>
</feature>
<evidence type="ECO:0000256" key="1">
    <source>
        <dbReference type="SAM" id="Phobius"/>
    </source>
</evidence>
<accession>A0A485LM80</accession>
<evidence type="ECO:0000256" key="2">
    <source>
        <dbReference type="SAM" id="SignalP"/>
    </source>
</evidence>
<gene>
    <name evidence="4" type="primary">Aste57867_23247</name>
    <name evidence="3" type="ORF">As57867_023176</name>
    <name evidence="4" type="ORF">ASTE57867_23247</name>
</gene>
<keyword evidence="5" id="KW-1185">Reference proteome</keyword>
<sequence length="203" mass="21432">MQAHRRRPSSSALFLVAAAAALPHVHAQETSVDGGSVKLSTILIGVGVGAVVGFAIVYCVVRFDARRSQWKANVHRTADGTCPTASAESARLASSSGKPAPPPLSYVALASPVHDVITLGTTKMPETATDTAVDNTLRSSNPTMDMEWADDMDVPIMEEWAADEESSVVSDDDKGFVLPAATDGRLSMVIIDPSDSSRDGFYL</sequence>
<protein>
    <submittedName>
        <fullName evidence="4">Aste57867_23247 protein</fullName>
    </submittedName>
</protein>
<keyword evidence="2" id="KW-0732">Signal</keyword>
<feature type="signal peptide" evidence="2">
    <location>
        <begin position="1"/>
        <end position="27"/>
    </location>
</feature>
<proteinExistence type="predicted"/>
<evidence type="ECO:0000313" key="3">
    <source>
        <dbReference type="EMBL" id="KAF0684802.1"/>
    </source>
</evidence>
<dbReference type="AlphaFoldDB" id="A0A485LM80"/>
<name>A0A485LM80_9STRA</name>
<reference evidence="4 5" key="1">
    <citation type="submission" date="2019-03" db="EMBL/GenBank/DDBJ databases">
        <authorList>
            <person name="Gaulin E."/>
            <person name="Dumas B."/>
        </authorList>
    </citation>
    <scope>NUCLEOTIDE SEQUENCE [LARGE SCALE GENOMIC DNA]</scope>
    <source>
        <strain evidence="4">CBS 568.67</strain>
    </source>
</reference>
<keyword evidence="1" id="KW-0812">Transmembrane</keyword>
<evidence type="ECO:0000313" key="4">
    <source>
        <dbReference type="EMBL" id="VFT99892.1"/>
    </source>
</evidence>
<dbReference type="Proteomes" id="UP000332933">
    <property type="component" value="Unassembled WGS sequence"/>
</dbReference>
<organism evidence="4 5">
    <name type="scientific">Aphanomyces stellatus</name>
    <dbReference type="NCBI Taxonomy" id="120398"/>
    <lineage>
        <taxon>Eukaryota</taxon>
        <taxon>Sar</taxon>
        <taxon>Stramenopiles</taxon>
        <taxon>Oomycota</taxon>
        <taxon>Saprolegniomycetes</taxon>
        <taxon>Saprolegniales</taxon>
        <taxon>Verrucalvaceae</taxon>
        <taxon>Aphanomyces</taxon>
    </lineage>
</organism>